<accession>A0ABU9VL54</accession>
<organism evidence="8 9">
    <name type="scientific">Alkalicoccobacillus gibsonii</name>
    <dbReference type="NCBI Taxonomy" id="79881"/>
    <lineage>
        <taxon>Bacteria</taxon>
        <taxon>Bacillati</taxon>
        <taxon>Bacillota</taxon>
        <taxon>Bacilli</taxon>
        <taxon>Bacillales</taxon>
        <taxon>Bacillaceae</taxon>
        <taxon>Alkalicoccobacillus</taxon>
    </lineage>
</organism>
<evidence type="ECO:0000256" key="5">
    <source>
        <dbReference type="ARBA" id="ARBA00022989"/>
    </source>
</evidence>
<feature type="transmembrane region" description="Helical" evidence="7">
    <location>
        <begin position="288"/>
        <end position="306"/>
    </location>
</feature>
<keyword evidence="4 7" id="KW-0812">Transmembrane</keyword>
<protein>
    <submittedName>
        <fullName evidence="8">MFS transporter</fullName>
    </submittedName>
</protein>
<feature type="transmembrane region" description="Helical" evidence="7">
    <location>
        <begin position="312"/>
        <end position="333"/>
    </location>
</feature>
<evidence type="ECO:0000256" key="2">
    <source>
        <dbReference type="ARBA" id="ARBA00022448"/>
    </source>
</evidence>
<reference evidence="8 9" key="1">
    <citation type="submission" date="2024-03" db="EMBL/GenBank/DDBJ databases">
        <title>Bacilli Hybrid Assemblies.</title>
        <authorList>
            <person name="Kovac J."/>
        </authorList>
    </citation>
    <scope>NUCLEOTIDE SEQUENCE [LARGE SCALE GENOMIC DNA]</scope>
    <source>
        <strain evidence="8 9">FSL R7-0666</strain>
    </source>
</reference>
<feature type="transmembrane region" description="Helical" evidence="7">
    <location>
        <begin position="140"/>
        <end position="162"/>
    </location>
</feature>
<evidence type="ECO:0000256" key="7">
    <source>
        <dbReference type="SAM" id="Phobius"/>
    </source>
</evidence>
<feature type="transmembrane region" description="Helical" evidence="7">
    <location>
        <begin position="100"/>
        <end position="120"/>
    </location>
</feature>
<evidence type="ECO:0000313" key="8">
    <source>
        <dbReference type="EMBL" id="MEN0644430.1"/>
    </source>
</evidence>
<dbReference type="EMBL" id="JBCITK010000001">
    <property type="protein sequence ID" value="MEN0644430.1"/>
    <property type="molecule type" value="Genomic_DNA"/>
</dbReference>
<comment type="subcellular location">
    <subcellularLocation>
        <location evidence="1">Cell membrane</location>
        <topology evidence="1">Multi-pass membrane protein</topology>
    </subcellularLocation>
</comment>
<name>A0ABU9VL54_9BACI</name>
<keyword evidence="6 7" id="KW-0472">Membrane</keyword>
<feature type="transmembrane region" description="Helical" evidence="7">
    <location>
        <begin position="226"/>
        <end position="245"/>
    </location>
</feature>
<feature type="transmembrane region" description="Helical" evidence="7">
    <location>
        <begin position="345"/>
        <end position="367"/>
    </location>
</feature>
<keyword evidence="9" id="KW-1185">Reference proteome</keyword>
<comment type="caution">
    <text evidence="8">The sequence shown here is derived from an EMBL/GenBank/DDBJ whole genome shotgun (WGS) entry which is preliminary data.</text>
</comment>
<proteinExistence type="predicted"/>
<keyword evidence="5 7" id="KW-1133">Transmembrane helix</keyword>
<feature type="transmembrane region" description="Helical" evidence="7">
    <location>
        <begin position="42"/>
        <end position="63"/>
    </location>
</feature>
<sequence length="417" mass="45064">MKSFVRERNFLILLTGLLINGVGGGVYAVSGMLLVLHLTENVLFSGLAYFSITLASTLAFLVAPFANYVTYKKGLIVSGLLKSALLFTIPLFYLTVGLNVFYVLVLLFVVALVSQFTYPIESTITPIIVGQDHIIKANSFLHTIREGMGIAFLAGAGILVVFVGPVHAIFITAICHLLTSITYLFFNFQQPSLPESKDSFTQLLSSYTNDLKAGIQYIQHSLIPKMIVSIVFVNLAMGIMVPNLPAFALIKGNENEAIYGLYLASLSFGIMIGAILTPRIKELDFGRLVISSFSITGMMWIGAAIFPVVPSIVLFCTGAISIGIINILIFSAIQQQVETSYIGRVITVLSSAAAIGAPFGGLIGGMIGSTFTPIVPVFLCGVAMIIFSLSWLSSSILRKLPRIEDARLFPNHLSEKV</sequence>
<evidence type="ECO:0000256" key="6">
    <source>
        <dbReference type="ARBA" id="ARBA00023136"/>
    </source>
</evidence>
<dbReference type="PANTHER" id="PTHR23513:SF6">
    <property type="entry name" value="MAJOR FACILITATOR SUPERFAMILY ASSOCIATED DOMAIN-CONTAINING PROTEIN"/>
    <property type="match status" value="1"/>
</dbReference>
<evidence type="ECO:0000256" key="1">
    <source>
        <dbReference type="ARBA" id="ARBA00004651"/>
    </source>
</evidence>
<feature type="transmembrane region" description="Helical" evidence="7">
    <location>
        <begin position="373"/>
        <end position="392"/>
    </location>
</feature>
<dbReference type="RefSeq" id="WP_343131127.1">
    <property type="nucleotide sequence ID" value="NZ_JBCITK010000001.1"/>
</dbReference>
<keyword evidence="2" id="KW-0813">Transport</keyword>
<feature type="transmembrane region" description="Helical" evidence="7">
    <location>
        <begin position="257"/>
        <end position="276"/>
    </location>
</feature>
<dbReference type="CDD" id="cd06173">
    <property type="entry name" value="MFS_MefA_like"/>
    <property type="match status" value="1"/>
</dbReference>
<dbReference type="Proteomes" id="UP001418796">
    <property type="component" value="Unassembled WGS sequence"/>
</dbReference>
<dbReference type="Pfam" id="PF05977">
    <property type="entry name" value="MFS_3"/>
    <property type="match status" value="1"/>
</dbReference>
<evidence type="ECO:0000256" key="3">
    <source>
        <dbReference type="ARBA" id="ARBA00022475"/>
    </source>
</evidence>
<gene>
    <name evidence="8" type="ORF">MKY91_14860</name>
</gene>
<evidence type="ECO:0000256" key="4">
    <source>
        <dbReference type="ARBA" id="ARBA00022692"/>
    </source>
</evidence>
<dbReference type="Gene3D" id="1.20.1250.20">
    <property type="entry name" value="MFS general substrate transporter like domains"/>
    <property type="match status" value="1"/>
</dbReference>
<dbReference type="InterPro" id="IPR010290">
    <property type="entry name" value="TM_effector"/>
</dbReference>
<dbReference type="PANTHER" id="PTHR23513">
    <property type="entry name" value="INTEGRAL MEMBRANE EFFLUX PROTEIN-RELATED"/>
    <property type="match status" value="1"/>
</dbReference>
<dbReference type="SUPFAM" id="SSF103473">
    <property type="entry name" value="MFS general substrate transporter"/>
    <property type="match status" value="1"/>
</dbReference>
<dbReference type="InterPro" id="IPR036259">
    <property type="entry name" value="MFS_trans_sf"/>
</dbReference>
<evidence type="ECO:0000313" key="9">
    <source>
        <dbReference type="Proteomes" id="UP001418796"/>
    </source>
</evidence>
<feature type="transmembrane region" description="Helical" evidence="7">
    <location>
        <begin position="12"/>
        <end position="36"/>
    </location>
</feature>
<keyword evidence="3" id="KW-1003">Cell membrane</keyword>